<evidence type="ECO:0000313" key="2">
    <source>
        <dbReference type="EMBL" id="MEQ6355289.1"/>
    </source>
</evidence>
<dbReference type="RefSeq" id="WP_349659918.1">
    <property type="nucleotide sequence ID" value="NZ_JBEGDG010000007.1"/>
</dbReference>
<feature type="transmembrane region" description="Helical" evidence="1">
    <location>
        <begin position="54"/>
        <end position="73"/>
    </location>
</feature>
<name>A0ABV1MUK6_9BACI</name>
<comment type="caution">
    <text evidence="2">The sequence shown here is derived from an EMBL/GenBank/DDBJ whole genome shotgun (WGS) entry which is preliminary data.</text>
</comment>
<dbReference type="InterPro" id="IPR006485">
    <property type="entry name" value="Phage-like_holin"/>
</dbReference>
<feature type="transmembrane region" description="Helical" evidence="1">
    <location>
        <begin position="12"/>
        <end position="34"/>
    </location>
</feature>
<protein>
    <submittedName>
        <fullName evidence="2">Phage holin</fullName>
    </submittedName>
</protein>
<evidence type="ECO:0000256" key="1">
    <source>
        <dbReference type="SAM" id="Phobius"/>
    </source>
</evidence>
<sequence length="94" mass="10556">MKINWKARIYNHHFWIAIGIVFFTNLFAMAGVSLEDVTSWSKLGGLVFDALKNPNIFINLCGIIYLAVIDFTTKGISDSALVMSRLQTKSTTKK</sequence>
<dbReference type="Proteomes" id="UP001478862">
    <property type="component" value="Unassembled WGS sequence"/>
</dbReference>
<keyword evidence="1" id="KW-1133">Transmembrane helix</keyword>
<gene>
    <name evidence="2" type="ORF">ABNX05_11725</name>
</gene>
<keyword evidence="1" id="KW-0812">Transmembrane</keyword>
<evidence type="ECO:0000313" key="3">
    <source>
        <dbReference type="Proteomes" id="UP001478862"/>
    </source>
</evidence>
<organism evidence="2 3">
    <name type="scientific">Lysinibacillus zambalensis</name>
    <dbReference type="NCBI Taxonomy" id="3160866"/>
    <lineage>
        <taxon>Bacteria</taxon>
        <taxon>Bacillati</taxon>
        <taxon>Bacillota</taxon>
        <taxon>Bacilli</taxon>
        <taxon>Bacillales</taxon>
        <taxon>Bacillaceae</taxon>
        <taxon>Lysinibacillus</taxon>
    </lineage>
</organism>
<proteinExistence type="predicted"/>
<keyword evidence="1" id="KW-0472">Membrane</keyword>
<reference evidence="2 3" key="1">
    <citation type="submission" date="2024-06" db="EMBL/GenBank/DDBJ databases">
        <title>Lysinibacillus zambalefons sp. nov., a Novel Firmicute Isolated from the Poon Bato Zambales Hyperalkaline Spring.</title>
        <authorList>
            <person name="Aja J.A."/>
            <person name="Lazaro J.E.H."/>
            <person name="Llorin L.D."/>
            <person name="Lim K.R."/>
            <person name="Teodosio J."/>
            <person name="Dalisay D.S."/>
        </authorList>
    </citation>
    <scope>NUCLEOTIDE SEQUENCE [LARGE SCALE GENOMIC DNA]</scope>
    <source>
        <strain evidence="2 3">M3</strain>
    </source>
</reference>
<accession>A0ABV1MUK6</accession>
<dbReference type="EMBL" id="JBEGDG010000007">
    <property type="protein sequence ID" value="MEQ6355289.1"/>
    <property type="molecule type" value="Genomic_DNA"/>
</dbReference>
<keyword evidence="3" id="KW-1185">Reference proteome</keyword>
<dbReference type="Pfam" id="PF04531">
    <property type="entry name" value="Phage_holin_1"/>
    <property type="match status" value="1"/>
</dbReference>